<gene>
    <name evidence="4" type="ORF">LG943_17270</name>
</gene>
<proteinExistence type="predicted"/>
<reference evidence="4" key="1">
    <citation type="submission" date="2021-10" db="EMBL/GenBank/DDBJ databases">
        <title>Streptomonospora sp. nov., isolated from mangrove soil.</title>
        <authorList>
            <person name="Chen X."/>
            <person name="Ge X."/>
            <person name="Liu W."/>
        </authorList>
    </citation>
    <scope>NUCLEOTIDE SEQUENCE</scope>
    <source>
        <strain evidence="4">S1-112</strain>
    </source>
</reference>
<keyword evidence="2" id="KW-0472">Membrane</keyword>
<feature type="region of interest" description="Disordered" evidence="1">
    <location>
        <begin position="141"/>
        <end position="163"/>
    </location>
</feature>
<comment type="caution">
    <text evidence="4">The sequence shown here is derived from an EMBL/GenBank/DDBJ whole genome shotgun (WGS) entry which is preliminary data.</text>
</comment>
<evidence type="ECO:0000313" key="5">
    <source>
        <dbReference type="Proteomes" id="UP001140076"/>
    </source>
</evidence>
<keyword evidence="2" id="KW-0812">Transmembrane</keyword>
<dbReference type="Pfam" id="PF09972">
    <property type="entry name" value="DUF2207"/>
    <property type="match status" value="1"/>
</dbReference>
<evidence type="ECO:0000256" key="2">
    <source>
        <dbReference type="SAM" id="Phobius"/>
    </source>
</evidence>
<keyword evidence="2" id="KW-1133">Transmembrane helix</keyword>
<evidence type="ECO:0000256" key="1">
    <source>
        <dbReference type="SAM" id="MobiDB-lite"/>
    </source>
</evidence>
<name>A0A9X3SFK8_9ACTN</name>
<keyword evidence="5" id="KW-1185">Reference proteome</keyword>
<dbReference type="InterPro" id="IPR018702">
    <property type="entry name" value="DUF2207"/>
</dbReference>
<evidence type="ECO:0000313" key="4">
    <source>
        <dbReference type="EMBL" id="MDA0566052.1"/>
    </source>
</evidence>
<feature type="region of interest" description="Disordered" evidence="1">
    <location>
        <begin position="307"/>
        <end position="326"/>
    </location>
</feature>
<protein>
    <submittedName>
        <fullName evidence="4">DUF2207 domain-containing protein</fullName>
    </submittedName>
</protein>
<organism evidence="4 5">
    <name type="scientific">Streptomonospora mangrovi</name>
    <dbReference type="NCBI Taxonomy" id="2883123"/>
    <lineage>
        <taxon>Bacteria</taxon>
        <taxon>Bacillati</taxon>
        <taxon>Actinomycetota</taxon>
        <taxon>Actinomycetes</taxon>
        <taxon>Streptosporangiales</taxon>
        <taxon>Nocardiopsidaceae</taxon>
        <taxon>Streptomonospora</taxon>
    </lineage>
</organism>
<feature type="domain" description="DUF2207" evidence="3">
    <location>
        <begin position="60"/>
        <end position="257"/>
    </location>
</feature>
<feature type="transmembrane region" description="Helical" evidence="2">
    <location>
        <begin position="278"/>
        <end position="298"/>
    </location>
</feature>
<evidence type="ECO:0000259" key="3">
    <source>
        <dbReference type="Pfam" id="PF09972"/>
    </source>
</evidence>
<dbReference type="EMBL" id="JAJAQC010000029">
    <property type="protein sequence ID" value="MDA0566052.1"/>
    <property type="molecule type" value="Genomic_DNA"/>
</dbReference>
<dbReference type="RefSeq" id="WP_270073311.1">
    <property type="nucleotide sequence ID" value="NZ_JAJAQC010000029.1"/>
</dbReference>
<sequence>MGAGTGPGVAAGRARRRAGWVVRAAAVCAVALLAAAGPGAPAAGAVERAPGPAAAGHAVARLDVDITVTEEGAVRVREEVTLRLGGPSARPVRREIPARGRVGGQVRPLGLTGVRVADDAGLGPVAVTATAAATTVRLGGAPTAPTASPTAAPALAPTAAPTDARGPRTVVLHYRYDRLLSALPGGRTRLEHALWPTGGTLPVDRVRARLGAAGGVAAAECRAGAPGARRPCAAEPGDQRAEFTAGPLRAGEGLLLAATLPPGAAAVPGDRGADAPTVVWMVGVGAAVFAILLMLAVAERRAGAARPAPRRARRGFADDERFDRYG</sequence>
<dbReference type="AlphaFoldDB" id="A0A9X3SFK8"/>
<accession>A0A9X3SFK8</accession>
<dbReference type="Proteomes" id="UP001140076">
    <property type="component" value="Unassembled WGS sequence"/>
</dbReference>
<feature type="compositionally biased region" description="Basic and acidic residues" evidence="1">
    <location>
        <begin position="315"/>
        <end position="326"/>
    </location>
</feature>